<comment type="caution">
    <text evidence="1">The sequence shown here is derived from an EMBL/GenBank/DDBJ whole genome shotgun (WGS) entry which is preliminary data.</text>
</comment>
<dbReference type="RefSeq" id="WP_137637199.1">
    <property type="nucleotide sequence ID" value="NZ_BJDN01000006.1"/>
</dbReference>
<gene>
    <name evidence="1" type="ORF">ACFQZ7_06240</name>
</gene>
<dbReference type="Proteomes" id="UP001597104">
    <property type="component" value="Unassembled WGS sequence"/>
</dbReference>
<protein>
    <submittedName>
        <fullName evidence="1">Uncharacterized protein</fullName>
    </submittedName>
</protein>
<organism evidence="1 2">
    <name type="scientific">Loigolactobacillus binensis</name>
    <dbReference type="NCBI Taxonomy" id="2559922"/>
    <lineage>
        <taxon>Bacteria</taxon>
        <taxon>Bacillati</taxon>
        <taxon>Bacillota</taxon>
        <taxon>Bacilli</taxon>
        <taxon>Lactobacillales</taxon>
        <taxon>Lactobacillaceae</taxon>
        <taxon>Loigolactobacillus</taxon>
    </lineage>
</organism>
<dbReference type="EMBL" id="JBHTIO010000032">
    <property type="protein sequence ID" value="MFD0897336.1"/>
    <property type="molecule type" value="Genomic_DNA"/>
</dbReference>
<accession>A0ABW3EC94</accession>
<name>A0ABW3EC94_9LACO</name>
<keyword evidence="2" id="KW-1185">Reference proteome</keyword>
<proteinExistence type="predicted"/>
<evidence type="ECO:0000313" key="1">
    <source>
        <dbReference type="EMBL" id="MFD0897336.1"/>
    </source>
</evidence>
<evidence type="ECO:0000313" key="2">
    <source>
        <dbReference type="Proteomes" id="UP001597104"/>
    </source>
</evidence>
<sequence>MKQPIFPREAIPEDWVWATVDLKTNQLNWFSQHYSTYEAAMEAAKQYAKRAEQVASVDQRNIVYKAVVLKYNVGSLTAVDQVIPRGSYEFGVDPFKEEQPAPKTRALDPNTQAMLDASRGEGYISGAYAIRELISDRQDALMGTGKSEVSAELMHLLLAVDAFVKERLRKNDI</sequence>
<reference evidence="2" key="1">
    <citation type="journal article" date="2019" name="Int. J. Syst. Evol. Microbiol.">
        <title>The Global Catalogue of Microorganisms (GCM) 10K type strain sequencing project: providing services to taxonomists for standard genome sequencing and annotation.</title>
        <authorList>
            <consortium name="The Broad Institute Genomics Platform"/>
            <consortium name="The Broad Institute Genome Sequencing Center for Infectious Disease"/>
            <person name="Wu L."/>
            <person name="Ma J."/>
        </authorList>
    </citation>
    <scope>NUCLEOTIDE SEQUENCE [LARGE SCALE GENOMIC DNA]</scope>
    <source>
        <strain evidence="2">CCM 8925</strain>
    </source>
</reference>